<dbReference type="CDD" id="cd00130">
    <property type="entry name" value="PAS"/>
    <property type="match status" value="1"/>
</dbReference>
<dbReference type="SUPFAM" id="SSF55785">
    <property type="entry name" value="PYP-like sensor domain (PAS domain)"/>
    <property type="match status" value="1"/>
</dbReference>
<keyword evidence="6" id="KW-0902">Two-component regulatory system</keyword>
<dbReference type="Gene3D" id="3.30.565.10">
    <property type="entry name" value="Histidine kinase-like ATPase, C-terminal domain"/>
    <property type="match status" value="1"/>
</dbReference>
<gene>
    <name evidence="9" type="ORF">A2886_00080</name>
</gene>
<dbReference type="PRINTS" id="PR00344">
    <property type="entry name" value="BCTRLSENSOR"/>
</dbReference>
<evidence type="ECO:0000256" key="5">
    <source>
        <dbReference type="ARBA" id="ARBA00022777"/>
    </source>
</evidence>
<evidence type="ECO:0000256" key="6">
    <source>
        <dbReference type="ARBA" id="ARBA00023012"/>
    </source>
</evidence>
<dbReference type="Gene3D" id="1.10.287.130">
    <property type="match status" value="1"/>
</dbReference>
<dbReference type="InterPro" id="IPR036890">
    <property type="entry name" value="HATPase_C_sf"/>
</dbReference>
<evidence type="ECO:0000256" key="2">
    <source>
        <dbReference type="ARBA" id="ARBA00012438"/>
    </source>
</evidence>
<dbReference type="NCBIfam" id="TIGR00229">
    <property type="entry name" value="sensory_box"/>
    <property type="match status" value="1"/>
</dbReference>
<dbReference type="InterPro" id="IPR050736">
    <property type="entry name" value="Sensor_HK_Regulatory"/>
</dbReference>
<sequence length="368" mass="41369">MPVQDPLEQEKEKLQKIIAEVKEGVIIVDPEQKITLMNKSAEEITGHGLVEALGKPIWHVLTLLYNEKEVKPDTYCPVSSIKLEGIVYEKDNLTLVDKKEEIKVVNLKVQKMKDGMEMGVGCILTIEDTFAQSELERMKLDFVAMSVHVLRTPLSILKGYLSYLTKKETLQKLNETEADYLKNSVVSTDELVYLVDNLLDLTELQASGFRISPIPLDLDKAVQSVVYEFKPFADAKMLEIIYAPSLSELPLVYADATRLKIVLRNLIGNAIKFTNEGSVEIIVAQESSDFLKVTVKDTGRGIPEKNLPHLFKKFYRVKEALEMETGRGLGLYVSKEIVGSHGGKIGVESKEGVGSTFWFTIPVYKERK</sequence>
<dbReference type="InterPro" id="IPR004358">
    <property type="entry name" value="Sig_transdc_His_kin-like_C"/>
</dbReference>
<dbReference type="SUPFAM" id="SSF47384">
    <property type="entry name" value="Homodimeric domain of signal transducing histidine kinase"/>
    <property type="match status" value="1"/>
</dbReference>
<organism evidence="9 10">
    <name type="scientific">candidate division WWE3 bacterium RIFCSPHIGHO2_01_FULL_42_13</name>
    <dbReference type="NCBI Taxonomy" id="1802617"/>
    <lineage>
        <taxon>Bacteria</taxon>
        <taxon>Katanobacteria</taxon>
    </lineage>
</organism>
<dbReference type="Pfam" id="PF00512">
    <property type="entry name" value="HisKA"/>
    <property type="match status" value="1"/>
</dbReference>
<dbReference type="InterPro" id="IPR000014">
    <property type="entry name" value="PAS"/>
</dbReference>
<dbReference type="InterPro" id="IPR003661">
    <property type="entry name" value="HisK_dim/P_dom"/>
</dbReference>
<dbReference type="Proteomes" id="UP000176608">
    <property type="component" value="Unassembled WGS sequence"/>
</dbReference>
<dbReference type="PROSITE" id="PS50112">
    <property type="entry name" value="PAS"/>
    <property type="match status" value="1"/>
</dbReference>
<dbReference type="InterPro" id="IPR036097">
    <property type="entry name" value="HisK_dim/P_sf"/>
</dbReference>
<accession>A0A1F4UQY9</accession>
<dbReference type="SUPFAM" id="SSF55874">
    <property type="entry name" value="ATPase domain of HSP90 chaperone/DNA topoisomerase II/histidine kinase"/>
    <property type="match status" value="1"/>
</dbReference>
<dbReference type="InterPro" id="IPR003594">
    <property type="entry name" value="HATPase_dom"/>
</dbReference>
<dbReference type="Gene3D" id="3.30.450.20">
    <property type="entry name" value="PAS domain"/>
    <property type="match status" value="1"/>
</dbReference>
<feature type="domain" description="PAS" evidence="8">
    <location>
        <begin position="10"/>
        <end position="67"/>
    </location>
</feature>
<reference evidence="9 10" key="1">
    <citation type="journal article" date="2016" name="Nat. Commun.">
        <title>Thousands of microbial genomes shed light on interconnected biogeochemical processes in an aquifer system.</title>
        <authorList>
            <person name="Anantharaman K."/>
            <person name="Brown C.T."/>
            <person name="Hug L.A."/>
            <person name="Sharon I."/>
            <person name="Castelle C.J."/>
            <person name="Probst A.J."/>
            <person name="Thomas B.C."/>
            <person name="Singh A."/>
            <person name="Wilkins M.J."/>
            <person name="Karaoz U."/>
            <person name="Brodie E.L."/>
            <person name="Williams K.H."/>
            <person name="Hubbard S.S."/>
            <person name="Banfield J.F."/>
        </authorList>
    </citation>
    <scope>NUCLEOTIDE SEQUENCE [LARGE SCALE GENOMIC DNA]</scope>
</reference>
<comment type="caution">
    <text evidence="9">The sequence shown here is derived from an EMBL/GenBank/DDBJ whole genome shotgun (WGS) entry which is preliminary data.</text>
</comment>
<dbReference type="SMART" id="SM00388">
    <property type="entry name" value="HisKA"/>
    <property type="match status" value="1"/>
</dbReference>
<dbReference type="PANTHER" id="PTHR43711">
    <property type="entry name" value="TWO-COMPONENT HISTIDINE KINASE"/>
    <property type="match status" value="1"/>
</dbReference>
<evidence type="ECO:0000256" key="1">
    <source>
        <dbReference type="ARBA" id="ARBA00000085"/>
    </source>
</evidence>
<evidence type="ECO:0000313" key="9">
    <source>
        <dbReference type="EMBL" id="OGC47329.1"/>
    </source>
</evidence>
<keyword evidence="3" id="KW-0597">Phosphoprotein</keyword>
<dbReference type="Pfam" id="PF13188">
    <property type="entry name" value="PAS_8"/>
    <property type="match status" value="1"/>
</dbReference>
<dbReference type="AlphaFoldDB" id="A0A1F4UQY9"/>
<dbReference type="GO" id="GO:0000155">
    <property type="term" value="F:phosphorelay sensor kinase activity"/>
    <property type="evidence" value="ECO:0007669"/>
    <property type="project" value="InterPro"/>
</dbReference>
<dbReference type="STRING" id="1802617.A2886_00080"/>
<dbReference type="PROSITE" id="PS50109">
    <property type="entry name" value="HIS_KIN"/>
    <property type="match status" value="1"/>
</dbReference>
<keyword evidence="4" id="KW-0808">Transferase</keyword>
<dbReference type="SMART" id="SM00091">
    <property type="entry name" value="PAS"/>
    <property type="match status" value="1"/>
</dbReference>
<dbReference type="InterPro" id="IPR035965">
    <property type="entry name" value="PAS-like_dom_sf"/>
</dbReference>
<proteinExistence type="predicted"/>
<dbReference type="PANTHER" id="PTHR43711:SF31">
    <property type="entry name" value="HISTIDINE KINASE"/>
    <property type="match status" value="1"/>
</dbReference>
<dbReference type="InterPro" id="IPR005467">
    <property type="entry name" value="His_kinase_dom"/>
</dbReference>
<dbReference type="FunFam" id="3.30.565.10:FF:000006">
    <property type="entry name" value="Sensor histidine kinase WalK"/>
    <property type="match status" value="1"/>
</dbReference>
<name>A0A1F4UQY9_UNCKA</name>
<evidence type="ECO:0000259" key="8">
    <source>
        <dbReference type="PROSITE" id="PS50112"/>
    </source>
</evidence>
<evidence type="ECO:0000259" key="7">
    <source>
        <dbReference type="PROSITE" id="PS50109"/>
    </source>
</evidence>
<dbReference type="EC" id="2.7.13.3" evidence="2"/>
<evidence type="ECO:0000313" key="10">
    <source>
        <dbReference type="Proteomes" id="UP000176608"/>
    </source>
</evidence>
<protein>
    <recommendedName>
        <fullName evidence="2">histidine kinase</fullName>
        <ecNumber evidence="2">2.7.13.3</ecNumber>
    </recommendedName>
</protein>
<dbReference type="EMBL" id="MEVA01000013">
    <property type="protein sequence ID" value="OGC47329.1"/>
    <property type="molecule type" value="Genomic_DNA"/>
</dbReference>
<evidence type="ECO:0000256" key="3">
    <source>
        <dbReference type="ARBA" id="ARBA00022553"/>
    </source>
</evidence>
<evidence type="ECO:0000256" key="4">
    <source>
        <dbReference type="ARBA" id="ARBA00022679"/>
    </source>
</evidence>
<comment type="catalytic activity">
    <reaction evidence="1">
        <text>ATP + protein L-histidine = ADP + protein N-phospho-L-histidine.</text>
        <dbReference type="EC" id="2.7.13.3"/>
    </reaction>
</comment>
<dbReference type="CDD" id="cd00082">
    <property type="entry name" value="HisKA"/>
    <property type="match status" value="1"/>
</dbReference>
<dbReference type="SMART" id="SM00387">
    <property type="entry name" value="HATPase_c"/>
    <property type="match status" value="1"/>
</dbReference>
<keyword evidence="5" id="KW-0418">Kinase</keyword>
<dbReference type="Pfam" id="PF02518">
    <property type="entry name" value="HATPase_c"/>
    <property type="match status" value="1"/>
</dbReference>
<feature type="domain" description="Histidine kinase" evidence="7">
    <location>
        <begin position="145"/>
        <end position="365"/>
    </location>
</feature>